<feature type="chain" id="PRO_5026686902" description="Serine/threonine protein kinase" evidence="2">
    <location>
        <begin position="32"/>
        <end position="231"/>
    </location>
</feature>
<feature type="compositionally biased region" description="Basic and acidic residues" evidence="1">
    <location>
        <begin position="35"/>
        <end position="51"/>
    </location>
</feature>
<dbReference type="EMBL" id="WPNZ01000023">
    <property type="protein sequence ID" value="MVO89337.1"/>
    <property type="molecule type" value="Genomic_DNA"/>
</dbReference>
<evidence type="ECO:0000313" key="3">
    <source>
        <dbReference type="EMBL" id="MVO89337.1"/>
    </source>
</evidence>
<organism evidence="3 4">
    <name type="scientific">Streptomyces typhae</name>
    <dbReference type="NCBI Taxonomy" id="2681492"/>
    <lineage>
        <taxon>Bacteria</taxon>
        <taxon>Bacillati</taxon>
        <taxon>Actinomycetota</taxon>
        <taxon>Actinomycetes</taxon>
        <taxon>Kitasatosporales</taxon>
        <taxon>Streptomycetaceae</taxon>
        <taxon>Streptomyces</taxon>
    </lineage>
</organism>
<dbReference type="Proteomes" id="UP000483802">
    <property type="component" value="Unassembled WGS sequence"/>
</dbReference>
<name>A0A6L6X6H9_9ACTN</name>
<feature type="region of interest" description="Disordered" evidence="1">
    <location>
        <begin position="34"/>
        <end position="132"/>
    </location>
</feature>
<keyword evidence="2" id="KW-0732">Signal</keyword>
<protein>
    <recommendedName>
        <fullName evidence="5">Serine/threonine protein kinase</fullName>
    </recommendedName>
</protein>
<feature type="compositionally biased region" description="Low complexity" evidence="1">
    <location>
        <begin position="103"/>
        <end position="117"/>
    </location>
</feature>
<evidence type="ECO:0008006" key="5">
    <source>
        <dbReference type="Google" id="ProtNLM"/>
    </source>
</evidence>
<sequence>MHPRPAVNPRLLALLGVVAVAALLPLAGASAGPALREDAEAPGRSAPDGDAKASGQSVPDGDAKASGQSVPDEDAKASGQSAPGEDDRAPDRPAPADAPPADVPSVAAPSADAQPPAETTARCGPEVSSPKGVDAQTCVLTQAGETWARTYYRNATGEPMKAVLSLMSPTGRTVQMHCPVGAEDEPTACDTPRERTAGPAARYSAVAEFAAERGDALLLRSGSNSTAAPGS</sequence>
<feature type="signal peptide" evidence="2">
    <location>
        <begin position="1"/>
        <end position="31"/>
    </location>
</feature>
<proteinExistence type="predicted"/>
<keyword evidence="4" id="KW-1185">Reference proteome</keyword>
<gene>
    <name evidence="3" type="ORF">GPA10_32435</name>
</gene>
<feature type="compositionally biased region" description="Pro residues" evidence="1">
    <location>
        <begin position="92"/>
        <end position="102"/>
    </location>
</feature>
<dbReference type="AlphaFoldDB" id="A0A6L6X6H9"/>
<evidence type="ECO:0000256" key="1">
    <source>
        <dbReference type="SAM" id="MobiDB-lite"/>
    </source>
</evidence>
<dbReference type="RefSeq" id="WP_157168588.1">
    <property type="nucleotide sequence ID" value="NZ_WPNZ01000023.1"/>
</dbReference>
<evidence type="ECO:0000313" key="4">
    <source>
        <dbReference type="Proteomes" id="UP000483802"/>
    </source>
</evidence>
<accession>A0A6L6X6H9</accession>
<reference evidence="3 4" key="1">
    <citation type="submission" date="2019-11" db="EMBL/GenBank/DDBJ databases">
        <title>Streptomyces typhae sp. nov., a novel endophytic actinomycete isolated from the root of cattail pollen (Typha angustifolia L.).</title>
        <authorList>
            <person name="Peng C."/>
        </authorList>
    </citation>
    <scope>NUCLEOTIDE SEQUENCE [LARGE SCALE GENOMIC DNA]</scope>
    <source>
        <strain evidence="4">p1417</strain>
    </source>
</reference>
<evidence type="ECO:0000256" key="2">
    <source>
        <dbReference type="SAM" id="SignalP"/>
    </source>
</evidence>
<comment type="caution">
    <text evidence="3">The sequence shown here is derived from an EMBL/GenBank/DDBJ whole genome shotgun (WGS) entry which is preliminary data.</text>
</comment>